<feature type="transmembrane region" description="Helical" evidence="1">
    <location>
        <begin position="322"/>
        <end position="343"/>
    </location>
</feature>
<evidence type="ECO:0000313" key="2">
    <source>
        <dbReference type="EMBL" id="GAA0627784.1"/>
    </source>
</evidence>
<reference evidence="2 3" key="1">
    <citation type="journal article" date="2019" name="Int. J. Syst. Evol. Microbiol.">
        <title>The Global Catalogue of Microorganisms (GCM) 10K type strain sequencing project: providing services to taxonomists for standard genome sequencing and annotation.</title>
        <authorList>
            <consortium name="The Broad Institute Genomics Platform"/>
            <consortium name="The Broad Institute Genome Sequencing Center for Infectious Disease"/>
            <person name="Wu L."/>
            <person name="Ma J."/>
        </authorList>
    </citation>
    <scope>NUCLEOTIDE SEQUENCE [LARGE SCALE GENOMIC DNA]</scope>
    <source>
        <strain evidence="2 3">JCM 10671</strain>
    </source>
</reference>
<accession>A0ABN1H355</accession>
<feature type="transmembrane region" description="Helical" evidence="1">
    <location>
        <begin position="201"/>
        <end position="222"/>
    </location>
</feature>
<keyword evidence="1" id="KW-1133">Transmembrane helix</keyword>
<keyword evidence="1" id="KW-0472">Membrane</keyword>
<name>A0ABN1H355_9ACTN</name>
<proteinExistence type="predicted"/>
<feature type="transmembrane region" description="Helical" evidence="1">
    <location>
        <begin position="168"/>
        <end position="189"/>
    </location>
</feature>
<dbReference type="EMBL" id="BAAAHE010000030">
    <property type="protein sequence ID" value="GAA0627784.1"/>
    <property type="molecule type" value="Genomic_DNA"/>
</dbReference>
<dbReference type="Proteomes" id="UP001500957">
    <property type="component" value="Unassembled WGS sequence"/>
</dbReference>
<keyword evidence="1" id="KW-0812">Transmembrane</keyword>
<protein>
    <submittedName>
        <fullName evidence="2">DUF3533 domain-containing protein</fullName>
    </submittedName>
</protein>
<dbReference type="RefSeq" id="WP_344606947.1">
    <property type="nucleotide sequence ID" value="NZ_BAAAHE010000030.1"/>
</dbReference>
<evidence type="ECO:0000313" key="3">
    <source>
        <dbReference type="Proteomes" id="UP001500957"/>
    </source>
</evidence>
<organism evidence="2 3">
    <name type="scientific">Sporichthya brevicatena</name>
    <dbReference type="NCBI Taxonomy" id="171442"/>
    <lineage>
        <taxon>Bacteria</taxon>
        <taxon>Bacillati</taxon>
        <taxon>Actinomycetota</taxon>
        <taxon>Actinomycetes</taxon>
        <taxon>Sporichthyales</taxon>
        <taxon>Sporichthyaceae</taxon>
        <taxon>Sporichthya</taxon>
    </lineage>
</organism>
<feature type="transmembrane region" description="Helical" evidence="1">
    <location>
        <begin position="234"/>
        <end position="254"/>
    </location>
</feature>
<feature type="transmembrane region" description="Helical" evidence="1">
    <location>
        <begin position="31"/>
        <end position="51"/>
    </location>
</feature>
<evidence type="ECO:0000256" key="1">
    <source>
        <dbReference type="SAM" id="Phobius"/>
    </source>
</evidence>
<keyword evidence="3" id="KW-1185">Reference proteome</keyword>
<feature type="transmembrane region" description="Helical" evidence="1">
    <location>
        <begin position="261"/>
        <end position="282"/>
    </location>
</feature>
<comment type="caution">
    <text evidence="2">The sequence shown here is derived from an EMBL/GenBank/DDBJ whole genome shotgun (WGS) entry which is preliminary data.</text>
</comment>
<gene>
    <name evidence="2" type="ORF">GCM10009547_34230</name>
</gene>
<sequence>MTDPQNSDSQNTAAVVGFRAELRDAVTPRTVGLVFGVLVLQLAFVLSYVGAFHSPKPHQISLAVVAPEQVSAQLVDEFNGIASDPIKARAVSDEDRVRAAIRVGKLSAALIVDGSGTSDRLLITTAGGTSVATAVQQVVESAEAQRQRTVAVEDVVPMQDGDARGLTGFYLVLGWIVGGYLMAALLGMAKGARPANLRRAVIRLLAVVPYAVLSGLGGAVIVDPMLDALDGHFLALWWLGALVVFATAAVTMAFQVLLGVLGIGLTVLVFVVLGNPSAGGAYQPEMLPSFWRALSDVLPNGAATDAVRRIVYFGAHGNAGHLAVLAAYAIGGIVVTVVASHLLGRRAAAAVPSSGTMR</sequence>